<name>A0A9D4GYD5_DREPO</name>
<keyword evidence="2" id="KW-1185">Reference proteome</keyword>
<sequence>MCPDFLGIIVHGLGVACRCVTGLGNWHRRTLSGNLLQVPRRSFRLSGTVADCLDVFYRCPDGLGTVADCLRVSGSCPAGLGDVLKPSHTVWDCPTDAQTILVPSQIVWKFPGTGFGCRQSVKRRAVVV</sequence>
<organism evidence="1 2">
    <name type="scientific">Dreissena polymorpha</name>
    <name type="common">Zebra mussel</name>
    <name type="synonym">Mytilus polymorpha</name>
    <dbReference type="NCBI Taxonomy" id="45954"/>
    <lineage>
        <taxon>Eukaryota</taxon>
        <taxon>Metazoa</taxon>
        <taxon>Spiralia</taxon>
        <taxon>Lophotrochozoa</taxon>
        <taxon>Mollusca</taxon>
        <taxon>Bivalvia</taxon>
        <taxon>Autobranchia</taxon>
        <taxon>Heteroconchia</taxon>
        <taxon>Euheterodonta</taxon>
        <taxon>Imparidentia</taxon>
        <taxon>Neoheterodontei</taxon>
        <taxon>Myida</taxon>
        <taxon>Dreissenoidea</taxon>
        <taxon>Dreissenidae</taxon>
        <taxon>Dreissena</taxon>
    </lineage>
</organism>
<proteinExistence type="predicted"/>
<dbReference type="AlphaFoldDB" id="A0A9D4GYD5"/>
<dbReference type="EMBL" id="JAIWYP010000005">
    <property type="protein sequence ID" value="KAH3825248.1"/>
    <property type="molecule type" value="Genomic_DNA"/>
</dbReference>
<comment type="caution">
    <text evidence="1">The sequence shown here is derived from an EMBL/GenBank/DDBJ whole genome shotgun (WGS) entry which is preliminary data.</text>
</comment>
<reference evidence="1" key="1">
    <citation type="journal article" date="2019" name="bioRxiv">
        <title>The Genome of the Zebra Mussel, Dreissena polymorpha: A Resource for Invasive Species Research.</title>
        <authorList>
            <person name="McCartney M.A."/>
            <person name="Auch B."/>
            <person name="Kono T."/>
            <person name="Mallez S."/>
            <person name="Zhang Y."/>
            <person name="Obille A."/>
            <person name="Becker A."/>
            <person name="Abrahante J.E."/>
            <person name="Garbe J."/>
            <person name="Badalamenti J.P."/>
            <person name="Herman A."/>
            <person name="Mangelson H."/>
            <person name="Liachko I."/>
            <person name="Sullivan S."/>
            <person name="Sone E.D."/>
            <person name="Koren S."/>
            <person name="Silverstein K.A.T."/>
            <person name="Beckman K.B."/>
            <person name="Gohl D.M."/>
        </authorList>
    </citation>
    <scope>NUCLEOTIDE SEQUENCE</scope>
    <source>
        <strain evidence="1">Duluth1</strain>
        <tissue evidence="1">Whole animal</tissue>
    </source>
</reference>
<accession>A0A9D4GYD5</accession>
<evidence type="ECO:0000313" key="1">
    <source>
        <dbReference type="EMBL" id="KAH3825248.1"/>
    </source>
</evidence>
<reference evidence="1" key="2">
    <citation type="submission" date="2020-11" db="EMBL/GenBank/DDBJ databases">
        <authorList>
            <person name="McCartney M.A."/>
            <person name="Auch B."/>
            <person name="Kono T."/>
            <person name="Mallez S."/>
            <person name="Becker A."/>
            <person name="Gohl D.M."/>
            <person name="Silverstein K.A.T."/>
            <person name="Koren S."/>
            <person name="Bechman K.B."/>
            <person name="Herman A."/>
            <person name="Abrahante J.E."/>
            <person name="Garbe J."/>
        </authorList>
    </citation>
    <scope>NUCLEOTIDE SEQUENCE</scope>
    <source>
        <strain evidence="1">Duluth1</strain>
        <tissue evidence="1">Whole animal</tissue>
    </source>
</reference>
<protein>
    <submittedName>
        <fullName evidence="1">Uncharacterized protein</fullName>
    </submittedName>
</protein>
<gene>
    <name evidence="1" type="ORF">DPMN_127122</name>
</gene>
<dbReference type="Proteomes" id="UP000828390">
    <property type="component" value="Unassembled WGS sequence"/>
</dbReference>
<evidence type="ECO:0000313" key="2">
    <source>
        <dbReference type="Proteomes" id="UP000828390"/>
    </source>
</evidence>